<sequence>MRSGINPSEARIKTNFFTRVRQKPDTPEGGAALTEAWEAGCGFEPELEDFRLLVEFLWENQESVEVDLDC</sequence>
<dbReference type="RefSeq" id="WP_172189050.1">
    <property type="nucleotide sequence ID" value="NZ_CAWPPK010000272.1"/>
</dbReference>
<evidence type="ECO:0000313" key="2">
    <source>
        <dbReference type="Proteomes" id="UP000702425"/>
    </source>
</evidence>
<organism evidence="1 2">
    <name type="scientific">Microcoleus asticus IPMA8</name>
    <dbReference type="NCBI Taxonomy" id="2563858"/>
    <lineage>
        <taxon>Bacteria</taxon>
        <taxon>Bacillati</taxon>
        <taxon>Cyanobacteriota</taxon>
        <taxon>Cyanophyceae</taxon>
        <taxon>Oscillatoriophycideae</taxon>
        <taxon>Oscillatoriales</taxon>
        <taxon>Microcoleaceae</taxon>
        <taxon>Microcoleus</taxon>
        <taxon>Microcoleus asticus</taxon>
    </lineage>
</organism>
<reference evidence="1 2" key="1">
    <citation type="journal article" date="2020" name="Sci. Rep.">
        <title>A novel cyanobacterial geosmin producer, revising GeoA distribution and dispersion patterns in Bacteria.</title>
        <authorList>
            <person name="Churro C."/>
            <person name="Semedo-Aguiar A.P."/>
            <person name="Silva A.D."/>
            <person name="Pereira-Leal J.B."/>
            <person name="Leite R.B."/>
        </authorList>
    </citation>
    <scope>NUCLEOTIDE SEQUENCE [LARGE SCALE GENOMIC DNA]</scope>
    <source>
        <strain evidence="1 2">IPMA8</strain>
    </source>
</reference>
<comment type="caution">
    <text evidence="1">The sequence shown here is derived from an EMBL/GenBank/DDBJ whole genome shotgun (WGS) entry which is preliminary data.</text>
</comment>
<accession>A0ABX2CYT5</accession>
<protein>
    <submittedName>
        <fullName evidence="1">Uncharacterized protein</fullName>
    </submittedName>
</protein>
<dbReference type="EMBL" id="SRRZ01000058">
    <property type="protein sequence ID" value="NQE35561.1"/>
    <property type="molecule type" value="Genomic_DNA"/>
</dbReference>
<keyword evidence="2" id="KW-1185">Reference proteome</keyword>
<dbReference type="Proteomes" id="UP000702425">
    <property type="component" value="Unassembled WGS sequence"/>
</dbReference>
<proteinExistence type="predicted"/>
<name>A0ABX2CYT5_9CYAN</name>
<gene>
    <name evidence="1" type="ORF">E5S67_03296</name>
</gene>
<evidence type="ECO:0000313" key="1">
    <source>
        <dbReference type="EMBL" id="NQE35561.1"/>
    </source>
</evidence>